<dbReference type="PANTHER" id="PTHR42891:SF1">
    <property type="entry name" value="D-GLYCERO-BETA-D-MANNO-HEPTOSE-1,7-BISPHOSPHATE 7-PHOSPHATASE"/>
    <property type="match status" value="1"/>
</dbReference>
<dbReference type="EC" id="3.1.3.-" evidence="9"/>
<dbReference type="NCBIfam" id="TIGR01662">
    <property type="entry name" value="HAD-SF-IIIA"/>
    <property type="match status" value="1"/>
</dbReference>
<dbReference type="RefSeq" id="WP_019244630.1">
    <property type="nucleotide sequence ID" value="NZ_CAPH01000001.1"/>
</dbReference>
<keyword evidence="6 9" id="KW-0378">Hydrolase</keyword>
<dbReference type="NCBIfam" id="TIGR01656">
    <property type="entry name" value="Histidinol-ppas"/>
    <property type="match status" value="1"/>
</dbReference>
<gene>
    <name evidence="10" type="ORF">NQ491_03845</name>
</gene>
<keyword evidence="4 9" id="KW-0963">Cytoplasm</keyword>
<evidence type="ECO:0000256" key="8">
    <source>
        <dbReference type="ARBA" id="ARBA00031828"/>
    </source>
</evidence>
<dbReference type="InterPro" id="IPR006543">
    <property type="entry name" value="Histidinol-phos"/>
</dbReference>
<evidence type="ECO:0000256" key="9">
    <source>
        <dbReference type="PIRNR" id="PIRNR004682"/>
    </source>
</evidence>
<dbReference type="Proteomes" id="UP001059295">
    <property type="component" value="Chromosome"/>
</dbReference>
<evidence type="ECO:0000256" key="5">
    <source>
        <dbReference type="ARBA" id="ARBA00022723"/>
    </source>
</evidence>
<dbReference type="EMBL" id="CP102294">
    <property type="protein sequence ID" value="UWN57922.1"/>
    <property type="molecule type" value="Genomic_DNA"/>
</dbReference>
<keyword evidence="7 9" id="KW-0119">Carbohydrate metabolism</keyword>
<dbReference type="GO" id="GO:0016787">
    <property type="term" value="F:hydrolase activity"/>
    <property type="evidence" value="ECO:0007669"/>
    <property type="project" value="UniProtKB-KW"/>
</dbReference>
<accession>A0ABY5V1A8</accession>
<evidence type="ECO:0000256" key="6">
    <source>
        <dbReference type="ARBA" id="ARBA00022801"/>
    </source>
</evidence>
<dbReference type="GeneID" id="82890837"/>
<dbReference type="SUPFAM" id="SSF56784">
    <property type="entry name" value="HAD-like"/>
    <property type="match status" value="1"/>
</dbReference>
<proteinExistence type="inferred from homology"/>
<keyword evidence="11" id="KW-1185">Reference proteome</keyword>
<dbReference type="Pfam" id="PF08645">
    <property type="entry name" value="PNK3P"/>
    <property type="match status" value="1"/>
</dbReference>
<reference evidence="10" key="1">
    <citation type="journal article" date="2022" name="Cell">
        <title>Design, construction, and in vivo augmentation of a complex gut microbiome.</title>
        <authorList>
            <person name="Cheng A.G."/>
            <person name="Ho P.Y."/>
            <person name="Aranda-Diaz A."/>
            <person name="Jain S."/>
            <person name="Yu F.B."/>
            <person name="Meng X."/>
            <person name="Wang M."/>
            <person name="Iakiviak M."/>
            <person name="Nagashima K."/>
            <person name="Zhao A."/>
            <person name="Murugkar P."/>
            <person name="Patil A."/>
            <person name="Atabakhsh K."/>
            <person name="Weakley A."/>
            <person name="Yan J."/>
            <person name="Brumbaugh A.R."/>
            <person name="Higginbottom S."/>
            <person name="Dimas A."/>
            <person name="Shiver A.L."/>
            <person name="Deutschbauer A."/>
            <person name="Neff N."/>
            <person name="Sonnenburg J.L."/>
            <person name="Huang K.C."/>
            <person name="Fischbach M.A."/>
        </authorList>
    </citation>
    <scope>NUCLEOTIDE SEQUENCE</scope>
    <source>
        <strain evidence="10">AP11</strain>
    </source>
</reference>
<comment type="similarity">
    <text evidence="9">Belongs to the gmhB family.</text>
</comment>
<keyword evidence="5" id="KW-0479">Metal-binding</keyword>
<evidence type="ECO:0000256" key="1">
    <source>
        <dbReference type="ARBA" id="ARBA00001946"/>
    </source>
</evidence>
<evidence type="ECO:0000256" key="2">
    <source>
        <dbReference type="ARBA" id="ARBA00004496"/>
    </source>
</evidence>
<evidence type="ECO:0000256" key="7">
    <source>
        <dbReference type="ARBA" id="ARBA00023277"/>
    </source>
</evidence>
<comment type="subcellular location">
    <subcellularLocation>
        <location evidence="2 9">Cytoplasm</location>
    </subcellularLocation>
</comment>
<evidence type="ECO:0000256" key="3">
    <source>
        <dbReference type="ARBA" id="ARBA00011245"/>
    </source>
</evidence>
<organism evidence="10 11">
    <name type="scientific">Alistipes ihumii AP11</name>
    <dbReference type="NCBI Taxonomy" id="1211813"/>
    <lineage>
        <taxon>Bacteria</taxon>
        <taxon>Pseudomonadati</taxon>
        <taxon>Bacteroidota</taxon>
        <taxon>Bacteroidia</taxon>
        <taxon>Bacteroidales</taxon>
        <taxon>Rikenellaceae</taxon>
        <taxon>Alistipes</taxon>
    </lineage>
</organism>
<dbReference type="PIRSF" id="PIRSF004682">
    <property type="entry name" value="GmhB"/>
    <property type="match status" value="1"/>
</dbReference>
<comment type="subunit">
    <text evidence="3">Monomer.</text>
</comment>
<dbReference type="InterPro" id="IPR004446">
    <property type="entry name" value="Heptose_bisP_phosphatase"/>
</dbReference>
<protein>
    <recommendedName>
        <fullName evidence="8 9">D,D-heptose 1,7-bisphosphate phosphatase</fullName>
        <ecNumber evidence="9">3.1.3.-</ecNumber>
    </recommendedName>
</protein>
<evidence type="ECO:0000313" key="10">
    <source>
        <dbReference type="EMBL" id="UWN57922.1"/>
    </source>
</evidence>
<dbReference type="InterPro" id="IPR006549">
    <property type="entry name" value="HAD-SF_hydro_IIIA"/>
</dbReference>
<dbReference type="InterPro" id="IPR036412">
    <property type="entry name" value="HAD-like_sf"/>
</dbReference>
<dbReference type="InterPro" id="IPR023214">
    <property type="entry name" value="HAD_sf"/>
</dbReference>
<dbReference type="InterPro" id="IPR013954">
    <property type="entry name" value="PNK3P"/>
</dbReference>
<dbReference type="PANTHER" id="PTHR42891">
    <property type="entry name" value="D-GLYCERO-BETA-D-MANNO-HEPTOSE-1,7-BISPHOSPHATE 7-PHOSPHATASE"/>
    <property type="match status" value="1"/>
</dbReference>
<comment type="cofactor">
    <cofactor evidence="1">
        <name>Mg(2+)</name>
        <dbReference type="ChEBI" id="CHEBI:18420"/>
    </cofactor>
</comment>
<dbReference type="Gene3D" id="3.40.50.1000">
    <property type="entry name" value="HAD superfamily/HAD-like"/>
    <property type="match status" value="1"/>
</dbReference>
<evidence type="ECO:0000313" key="11">
    <source>
        <dbReference type="Proteomes" id="UP001059295"/>
    </source>
</evidence>
<evidence type="ECO:0000256" key="4">
    <source>
        <dbReference type="ARBA" id="ARBA00022490"/>
    </source>
</evidence>
<name>A0ABY5V1A8_9BACT</name>
<sequence length="160" mass="18616">MGRFDDEAFDTLFLDRDGVINRLRPNDYVKNWEEFEFMPGMLDRLARWSGRFRRILVVTNQRGVGKGIMSLDDLNRIHDRMIEEIEHHGGRIDRVYFCTALSPDDPNRKPQTGMAQQARIDFPDIDFARSLMIGDSESDRQFARNAGMAFLPAEEIDRFG</sequence>